<comment type="caution">
    <text evidence="2">The sequence shown here is derived from an EMBL/GenBank/DDBJ whole genome shotgun (WGS) entry which is preliminary data.</text>
</comment>
<keyword evidence="3" id="KW-1185">Reference proteome</keyword>
<dbReference type="RefSeq" id="WP_189745565.1">
    <property type="nucleotide sequence ID" value="NZ_BMRL01000018.1"/>
</dbReference>
<name>A0ABQ3SEG4_9ACTN</name>
<evidence type="ECO:0000313" key="2">
    <source>
        <dbReference type="EMBL" id="GHI66505.1"/>
    </source>
</evidence>
<dbReference type="GeneID" id="95592877"/>
<keyword evidence="1" id="KW-0812">Transmembrane</keyword>
<gene>
    <name evidence="2" type="ORF">Snoj_04230</name>
</gene>
<protein>
    <submittedName>
        <fullName evidence="2">Uncharacterized protein</fullName>
    </submittedName>
</protein>
<evidence type="ECO:0000313" key="3">
    <source>
        <dbReference type="Proteomes" id="UP000613974"/>
    </source>
</evidence>
<evidence type="ECO:0000256" key="1">
    <source>
        <dbReference type="SAM" id="Phobius"/>
    </source>
</evidence>
<organism evidence="2 3">
    <name type="scientific">Streptomyces nojiriensis</name>
    <dbReference type="NCBI Taxonomy" id="66374"/>
    <lineage>
        <taxon>Bacteria</taxon>
        <taxon>Bacillati</taxon>
        <taxon>Actinomycetota</taxon>
        <taxon>Actinomycetes</taxon>
        <taxon>Kitasatosporales</taxon>
        <taxon>Streptomycetaceae</taxon>
        <taxon>Streptomyces</taxon>
    </lineage>
</organism>
<sequence>MNVFGDIISWIFASPLNLITTFVGLIISAHLLQDWPGFSSTSQRSERRAERLAAMEAVRDATYNATRRAAEARQYVTRELAEASRLARRRRAEVRQQAAKTIEKAHKLAWLFEEVKERPQDRGRK</sequence>
<accession>A0ABQ3SEG4</accession>
<dbReference type="EMBL" id="BNEC01000003">
    <property type="protein sequence ID" value="GHI66505.1"/>
    <property type="molecule type" value="Genomic_DNA"/>
</dbReference>
<reference evidence="3" key="1">
    <citation type="submission" date="2023-07" db="EMBL/GenBank/DDBJ databases">
        <title>Whole genome shotgun sequence of Streptomyces nojiriensis NBRC 13794.</title>
        <authorList>
            <person name="Komaki H."/>
            <person name="Tamura T."/>
        </authorList>
    </citation>
    <scope>NUCLEOTIDE SEQUENCE [LARGE SCALE GENOMIC DNA]</scope>
    <source>
        <strain evidence="3">NBRC 13794</strain>
    </source>
</reference>
<dbReference type="Proteomes" id="UP000613974">
    <property type="component" value="Unassembled WGS sequence"/>
</dbReference>
<proteinExistence type="predicted"/>
<keyword evidence="1" id="KW-0472">Membrane</keyword>
<keyword evidence="1" id="KW-1133">Transmembrane helix</keyword>
<feature type="transmembrane region" description="Helical" evidence="1">
    <location>
        <begin position="7"/>
        <end position="32"/>
    </location>
</feature>